<comment type="similarity">
    <text evidence="2">Belongs to the tubulin polyglutamylase family.</text>
</comment>
<keyword evidence="4" id="KW-0436">Ligase</keyword>
<evidence type="ECO:0000313" key="13">
    <source>
        <dbReference type="Proteomes" id="UP001295684"/>
    </source>
</evidence>
<dbReference type="AlphaFoldDB" id="A0AAD1UNG8"/>
<keyword evidence="10" id="KW-0966">Cell projection</keyword>
<evidence type="ECO:0000256" key="5">
    <source>
        <dbReference type="ARBA" id="ARBA00022701"/>
    </source>
</evidence>
<evidence type="ECO:0000256" key="4">
    <source>
        <dbReference type="ARBA" id="ARBA00022598"/>
    </source>
</evidence>
<dbReference type="PANTHER" id="PTHR12241">
    <property type="entry name" value="TUBULIN POLYGLUTAMYLASE"/>
    <property type="match status" value="1"/>
</dbReference>
<evidence type="ECO:0000256" key="10">
    <source>
        <dbReference type="ARBA" id="ARBA00023273"/>
    </source>
</evidence>
<dbReference type="Proteomes" id="UP001295684">
    <property type="component" value="Unassembled WGS sequence"/>
</dbReference>
<evidence type="ECO:0000256" key="7">
    <source>
        <dbReference type="ARBA" id="ARBA00022840"/>
    </source>
</evidence>
<name>A0AAD1UNG8_EUPCR</name>
<evidence type="ECO:0000256" key="11">
    <source>
        <dbReference type="SAM" id="MobiDB-lite"/>
    </source>
</evidence>
<keyword evidence="8" id="KW-0969">Cilium</keyword>
<protein>
    <recommendedName>
        <fullName evidence="14">Tubulin polyglutamylase TTLL1</fullName>
    </recommendedName>
</protein>
<dbReference type="SUPFAM" id="SSF56059">
    <property type="entry name" value="Glutathione synthetase ATP-binding domain-like"/>
    <property type="match status" value="1"/>
</dbReference>
<dbReference type="Gene3D" id="3.30.470.20">
    <property type="entry name" value="ATP-grasp fold, B domain"/>
    <property type="match status" value="1"/>
</dbReference>
<dbReference type="GO" id="GO:0015631">
    <property type="term" value="F:tubulin binding"/>
    <property type="evidence" value="ECO:0007669"/>
    <property type="project" value="TreeGrafter"/>
</dbReference>
<sequence length="407" mass="47233">MSSSKLRWKSDFDKQCIIHNFEKRGWSRCTSDDDWNIYWANVWNVKQIFNPDTGHRLGETQLLNHFPNHYELTRKDLMVKNIKRYKKDMEKENNPIASKDKEGNYVYLDIIPITYILPGDYTLFVEEFRKNKNAMWIMKPCGRAQGKGIFLVNKLNQLKKWATCSKLPFQTLSLKESYVISKYVENPLLIGGRKFDLRLYVLVTSYRPLKVWYYNIGFARFCNEKYTADIAELDNMTIHLTNVAIQKQSEEYNDKHGGKWNTNNLRFYLEMTHGKTLTDKCFEDIYNIITVSLKSVTSVMINDKHCFECYGYDILIDDDLKPCLIEVNASPSLTATSEGDRVLKMGLLNDVFNIVAPNDWLDDSSKHGSNTCKERSVGSFSLLLDESGGEDRGKKNNKKTGGTALWR</sequence>
<dbReference type="PANTHER" id="PTHR12241:SF31">
    <property type="entry name" value="POLYGLUTAMYLASE COMPLEX SUBUNIT TTLL1"/>
    <property type="match status" value="1"/>
</dbReference>
<dbReference type="Pfam" id="PF03133">
    <property type="entry name" value="TTL"/>
    <property type="match status" value="1"/>
</dbReference>
<evidence type="ECO:0000256" key="8">
    <source>
        <dbReference type="ARBA" id="ARBA00023069"/>
    </source>
</evidence>
<dbReference type="GO" id="GO:0005524">
    <property type="term" value="F:ATP binding"/>
    <property type="evidence" value="ECO:0007669"/>
    <property type="project" value="UniProtKB-KW"/>
</dbReference>
<evidence type="ECO:0000256" key="3">
    <source>
        <dbReference type="ARBA" id="ARBA00022490"/>
    </source>
</evidence>
<keyword evidence="7" id="KW-0067">ATP-binding</keyword>
<evidence type="ECO:0000256" key="6">
    <source>
        <dbReference type="ARBA" id="ARBA00022741"/>
    </source>
</evidence>
<feature type="region of interest" description="Disordered" evidence="11">
    <location>
        <begin position="386"/>
        <end position="407"/>
    </location>
</feature>
<keyword evidence="9" id="KW-0206">Cytoskeleton</keyword>
<comment type="caution">
    <text evidence="12">The sequence shown here is derived from an EMBL/GenBank/DDBJ whole genome shotgun (WGS) entry which is preliminary data.</text>
</comment>
<proteinExistence type="inferred from homology"/>
<keyword evidence="5" id="KW-0493">Microtubule</keyword>
<accession>A0AAD1UNG8</accession>
<evidence type="ECO:0000256" key="1">
    <source>
        <dbReference type="ARBA" id="ARBA00004120"/>
    </source>
</evidence>
<gene>
    <name evidence="12" type="ORF">ECRASSUSDP1_LOCUS12421</name>
</gene>
<dbReference type="EMBL" id="CAMPGE010012327">
    <property type="protein sequence ID" value="CAI2371101.1"/>
    <property type="molecule type" value="Genomic_DNA"/>
</dbReference>
<organism evidence="12 13">
    <name type="scientific">Euplotes crassus</name>
    <dbReference type="NCBI Taxonomy" id="5936"/>
    <lineage>
        <taxon>Eukaryota</taxon>
        <taxon>Sar</taxon>
        <taxon>Alveolata</taxon>
        <taxon>Ciliophora</taxon>
        <taxon>Intramacronucleata</taxon>
        <taxon>Spirotrichea</taxon>
        <taxon>Hypotrichia</taxon>
        <taxon>Euplotida</taxon>
        <taxon>Euplotidae</taxon>
        <taxon>Moneuplotes</taxon>
    </lineage>
</organism>
<evidence type="ECO:0008006" key="14">
    <source>
        <dbReference type="Google" id="ProtNLM"/>
    </source>
</evidence>
<dbReference type="PROSITE" id="PS51221">
    <property type="entry name" value="TTL"/>
    <property type="match status" value="1"/>
</dbReference>
<dbReference type="InterPro" id="IPR004344">
    <property type="entry name" value="TTL/TTLL_fam"/>
</dbReference>
<dbReference type="GO" id="GO:0005874">
    <property type="term" value="C:microtubule"/>
    <property type="evidence" value="ECO:0007669"/>
    <property type="project" value="UniProtKB-KW"/>
</dbReference>
<dbReference type="FunFam" id="3.30.470.20:FF:000033">
    <property type="entry name" value="Probable tubulin polyglutamylase TTLL1"/>
    <property type="match status" value="1"/>
</dbReference>
<dbReference type="GO" id="GO:0070740">
    <property type="term" value="F:tubulin-glutamic acid ligase activity"/>
    <property type="evidence" value="ECO:0007669"/>
    <property type="project" value="TreeGrafter"/>
</dbReference>
<keyword evidence="13" id="KW-1185">Reference proteome</keyword>
<comment type="subcellular location">
    <subcellularLocation>
        <location evidence="1">Cytoplasm</location>
        <location evidence="1">Cytoskeleton</location>
        <location evidence="1">Cilium basal body</location>
    </subcellularLocation>
</comment>
<evidence type="ECO:0000313" key="12">
    <source>
        <dbReference type="EMBL" id="CAI2371101.1"/>
    </source>
</evidence>
<evidence type="ECO:0000256" key="2">
    <source>
        <dbReference type="ARBA" id="ARBA00006118"/>
    </source>
</evidence>
<reference evidence="12" key="1">
    <citation type="submission" date="2023-07" db="EMBL/GenBank/DDBJ databases">
        <authorList>
            <consortium name="AG Swart"/>
            <person name="Singh M."/>
            <person name="Singh A."/>
            <person name="Seah K."/>
            <person name="Emmerich C."/>
        </authorList>
    </citation>
    <scope>NUCLEOTIDE SEQUENCE</scope>
    <source>
        <strain evidence="12">DP1</strain>
    </source>
</reference>
<keyword evidence="3" id="KW-0963">Cytoplasm</keyword>
<keyword evidence="6" id="KW-0547">Nucleotide-binding</keyword>
<evidence type="ECO:0000256" key="9">
    <source>
        <dbReference type="ARBA" id="ARBA00023212"/>
    </source>
</evidence>
<dbReference type="GO" id="GO:0036064">
    <property type="term" value="C:ciliary basal body"/>
    <property type="evidence" value="ECO:0007669"/>
    <property type="project" value="TreeGrafter"/>
</dbReference>
<dbReference type="GO" id="GO:0000226">
    <property type="term" value="P:microtubule cytoskeleton organization"/>
    <property type="evidence" value="ECO:0007669"/>
    <property type="project" value="TreeGrafter"/>
</dbReference>